<gene>
    <name evidence="10" type="ordered locus">Selsp_2058</name>
    <name evidence="11" type="ORF">SELSPUOL_02578</name>
</gene>
<dbReference type="STRING" id="546271.Selsp_2058"/>
<reference evidence="11 12" key="1">
    <citation type="submission" date="2009-09" db="EMBL/GenBank/DDBJ databases">
        <authorList>
            <person name="Weinstock G."/>
            <person name="Sodergren E."/>
            <person name="Clifton S."/>
            <person name="Fulton L."/>
            <person name="Fulton B."/>
            <person name="Courtney L."/>
            <person name="Fronick C."/>
            <person name="Harrison M."/>
            <person name="Strong C."/>
            <person name="Farmer C."/>
            <person name="Delahaunty K."/>
            <person name="Markovic C."/>
            <person name="Hall O."/>
            <person name="Minx P."/>
            <person name="Tomlinson C."/>
            <person name="Mitreva M."/>
            <person name="Nelson J."/>
            <person name="Hou S."/>
            <person name="Wollam A."/>
            <person name="Pepin K.H."/>
            <person name="Johnson M."/>
            <person name="Bhonagiri V."/>
            <person name="Nash W.E."/>
            <person name="Warren W."/>
            <person name="Chinwalla A."/>
            <person name="Mardis E.R."/>
            <person name="Wilson R.K."/>
        </authorList>
    </citation>
    <scope>NUCLEOTIDE SEQUENCE [LARGE SCALE GENOMIC DNA]</scope>
    <source>
        <strain evidence="11">ATCC 35185</strain>
        <strain evidence="12">ATCC 35185 / DSM 20758 / VPI D19B-28</strain>
    </source>
</reference>
<comment type="pathway">
    <text evidence="1 8">Amino-acid biosynthesis; L-histidine biosynthesis; L-histidine from 5-phospho-alpha-D-ribose 1-diphosphate: step 8/9.</text>
</comment>
<evidence type="ECO:0000313" key="12">
    <source>
        <dbReference type="Proteomes" id="UP000003505"/>
    </source>
</evidence>
<evidence type="ECO:0000256" key="3">
    <source>
        <dbReference type="ARBA" id="ARBA00013085"/>
    </source>
</evidence>
<dbReference type="GO" id="GO:0000105">
    <property type="term" value="P:L-histidine biosynthetic process"/>
    <property type="evidence" value="ECO:0007669"/>
    <property type="project" value="UniProtKB-UniRule"/>
</dbReference>
<dbReference type="GO" id="GO:0004401">
    <property type="term" value="F:histidinol-phosphatase activity"/>
    <property type="evidence" value="ECO:0007669"/>
    <property type="project" value="UniProtKB-UniRule"/>
</dbReference>
<evidence type="ECO:0000313" key="10">
    <source>
        <dbReference type="EMBL" id="AEC01005.1"/>
    </source>
</evidence>
<dbReference type="UniPathway" id="UPA00031">
    <property type="reaction ID" value="UER00013"/>
</dbReference>
<proteinExistence type="inferred from homology"/>
<evidence type="ECO:0000256" key="2">
    <source>
        <dbReference type="ARBA" id="ARBA00009152"/>
    </source>
</evidence>
<feature type="domain" description="PHP" evidence="9">
    <location>
        <begin position="4"/>
        <end position="190"/>
    </location>
</feature>
<dbReference type="Proteomes" id="UP000003505">
    <property type="component" value="Unassembled WGS sequence"/>
</dbReference>
<organism evidence="11 12">
    <name type="scientific">Selenomonas sputigena (strain ATCC 35185 / DSM 20758 / CCUG 44933 / VPI D19B-28)</name>
    <dbReference type="NCBI Taxonomy" id="546271"/>
    <lineage>
        <taxon>Bacteria</taxon>
        <taxon>Bacillati</taxon>
        <taxon>Bacillota</taxon>
        <taxon>Negativicutes</taxon>
        <taxon>Selenomonadales</taxon>
        <taxon>Selenomonadaceae</taxon>
        <taxon>Selenomonas</taxon>
    </lineage>
</organism>
<dbReference type="AlphaFoldDB" id="C9LYL7"/>
<keyword evidence="13" id="KW-1185">Reference proteome</keyword>
<keyword evidence="6 8" id="KW-0368">Histidine biosynthesis</keyword>
<accession>C9LYL7</accession>
<dbReference type="GO" id="GO:0005737">
    <property type="term" value="C:cytoplasm"/>
    <property type="evidence" value="ECO:0007669"/>
    <property type="project" value="TreeGrafter"/>
</dbReference>
<dbReference type="Pfam" id="PF02811">
    <property type="entry name" value="PHP"/>
    <property type="match status" value="1"/>
</dbReference>
<dbReference type="InterPro" id="IPR004013">
    <property type="entry name" value="PHP_dom"/>
</dbReference>
<keyword evidence="5 8" id="KW-0378">Hydrolase</keyword>
<evidence type="ECO:0000256" key="8">
    <source>
        <dbReference type="RuleBase" id="RU366003"/>
    </source>
</evidence>
<dbReference type="RefSeq" id="WP_006193943.1">
    <property type="nucleotide sequence ID" value="NC_015437.1"/>
</dbReference>
<dbReference type="PANTHER" id="PTHR21039:SF0">
    <property type="entry name" value="HISTIDINOL-PHOSPHATASE"/>
    <property type="match status" value="1"/>
</dbReference>
<dbReference type="Proteomes" id="UP000011124">
    <property type="component" value="Chromosome"/>
</dbReference>
<dbReference type="EMBL" id="ACKP02000054">
    <property type="protein sequence ID" value="EEX76083.1"/>
    <property type="molecule type" value="Genomic_DNA"/>
</dbReference>
<comment type="catalytic activity">
    <reaction evidence="7 8">
        <text>L-histidinol phosphate + H2O = L-histidinol + phosphate</text>
        <dbReference type="Rhea" id="RHEA:14465"/>
        <dbReference type="ChEBI" id="CHEBI:15377"/>
        <dbReference type="ChEBI" id="CHEBI:43474"/>
        <dbReference type="ChEBI" id="CHEBI:57699"/>
        <dbReference type="ChEBI" id="CHEBI:57980"/>
        <dbReference type="EC" id="3.1.3.15"/>
    </reaction>
</comment>
<evidence type="ECO:0000256" key="6">
    <source>
        <dbReference type="ARBA" id="ARBA00023102"/>
    </source>
</evidence>
<dbReference type="HOGENOM" id="CLU_054611_3_0_9"/>
<reference evidence="10 13" key="2">
    <citation type="submission" date="2011-04" db="EMBL/GenBank/DDBJ databases">
        <title>The complete genome of Selenomonas sputigena DSM 20758.</title>
        <authorList>
            <consortium name="US DOE Joint Genome Institute (JGI-PGF)"/>
            <person name="Lucas S."/>
            <person name="Copeland A."/>
            <person name="Lapidus A."/>
            <person name="Bruce D."/>
            <person name="Goodwin L."/>
            <person name="Pitluck S."/>
            <person name="Peters L."/>
            <person name="Kyrpides N."/>
            <person name="Mavromatis K."/>
            <person name="Ivanova N."/>
            <person name="Ovchinnikova G."/>
            <person name="Teshima H."/>
            <person name="Detter J.C."/>
            <person name="Tapia R."/>
            <person name="Han C."/>
            <person name="Land M."/>
            <person name="Hauser L."/>
            <person name="Markowitz V."/>
            <person name="Cheng J.-F."/>
            <person name="Hugenholtz P."/>
            <person name="Woyke T."/>
            <person name="Wu D."/>
            <person name="Gronow S."/>
            <person name="Wellnitz S."/>
            <person name="Schneider S."/>
            <person name="Klenk H.-P."/>
            <person name="Eisen J.A."/>
        </authorList>
    </citation>
    <scope>NUCLEOTIDE SEQUENCE [LARGE SCALE GENOMIC DNA]</scope>
    <source>
        <strain evidence="10">ATCC 35185</strain>
        <strain evidence="13">ATCC 35185 / DSM 20758 / VPI D19B-28</strain>
    </source>
</reference>
<dbReference type="NCBIfam" id="TIGR01856">
    <property type="entry name" value="hisJ_fam"/>
    <property type="match status" value="1"/>
</dbReference>
<evidence type="ECO:0000256" key="1">
    <source>
        <dbReference type="ARBA" id="ARBA00004970"/>
    </source>
</evidence>
<dbReference type="SUPFAM" id="SSF89550">
    <property type="entry name" value="PHP domain-like"/>
    <property type="match status" value="1"/>
</dbReference>
<comment type="similarity">
    <text evidence="2 8">Belongs to the PHP hydrolase family. HisK subfamily.</text>
</comment>
<evidence type="ECO:0000256" key="4">
    <source>
        <dbReference type="ARBA" id="ARBA00022605"/>
    </source>
</evidence>
<name>C9LYL7_SELS3</name>
<dbReference type="InterPro" id="IPR010140">
    <property type="entry name" value="Histidinol_P_phosphatase_HisJ"/>
</dbReference>
<protein>
    <recommendedName>
        <fullName evidence="3 8">Histidinol-phosphatase</fullName>
        <shortName evidence="8">HolPase</shortName>
        <ecNumber evidence="3 8">3.1.3.15</ecNumber>
    </recommendedName>
</protein>
<dbReference type="OrthoDB" id="9775255at2"/>
<evidence type="ECO:0000256" key="5">
    <source>
        <dbReference type="ARBA" id="ARBA00022801"/>
    </source>
</evidence>
<sequence length="258" mass="29522">MIFDSHMHTEVSADSAMKAEVALERAAKLGIGAVFTEHEDMDFPGEKDFTFSPEDYWKKYEALRGKGERLRLGVELGMQEDLAEKNRAFLLRAPFDQVIGSIHTLLGFDLYYEALYEGREKDEVYRLYLKTMAHCVRSHGEFIDILAHIDYIARYAAYLDTELTYAAYGEEIDEVLKALIETDTVLELNTRRFDAPQGKSSLVPIFRRYREMGGREVTLGSDAHNAAAIGFAFREAHEMAESLGLRVVTFFARRKEYC</sequence>
<dbReference type="EMBL" id="CP002637">
    <property type="protein sequence ID" value="AEC01005.1"/>
    <property type="molecule type" value="Genomic_DNA"/>
</dbReference>
<evidence type="ECO:0000256" key="7">
    <source>
        <dbReference type="ARBA" id="ARBA00049158"/>
    </source>
</evidence>
<dbReference type="Gene3D" id="3.20.20.140">
    <property type="entry name" value="Metal-dependent hydrolases"/>
    <property type="match status" value="1"/>
</dbReference>
<keyword evidence="4 8" id="KW-0028">Amino-acid biosynthesis</keyword>
<dbReference type="EC" id="3.1.3.15" evidence="3 8"/>
<dbReference type="KEGG" id="ssg:Selsp_2058"/>
<dbReference type="eggNOG" id="COG1387">
    <property type="taxonomic scope" value="Bacteria"/>
</dbReference>
<evidence type="ECO:0000313" key="11">
    <source>
        <dbReference type="EMBL" id="EEX76083.1"/>
    </source>
</evidence>
<evidence type="ECO:0000259" key="9">
    <source>
        <dbReference type="Pfam" id="PF02811"/>
    </source>
</evidence>
<evidence type="ECO:0000313" key="13">
    <source>
        <dbReference type="Proteomes" id="UP000011124"/>
    </source>
</evidence>
<dbReference type="PANTHER" id="PTHR21039">
    <property type="entry name" value="HISTIDINOL PHOSPHATASE-RELATED"/>
    <property type="match status" value="1"/>
</dbReference>
<dbReference type="InterPro" id="IPR016195">
    <property type="entry name" value="Pol/histidinol_Pase-like"/>
</dbReference>